<gene>
    <name evidence="1" type="ORF">F7R21_08765</name>
</gene>
<reference evidence="1 2" key="1">
    <citation type="submission" date="2019-09" db="EMBL/GenBank/DDBJ databases">
        <title>Draft genome sequences of 48 bacterial type strains from the CCUG.</title>
        <authorList>
            <person name="Tunovic T."/>
            <person name="Pineiro-Iglesias B."/>
            <person name="Unosson C."/>
            <person name="Inganas E."/>
            <person name="Ohlen M."/>
            <person name="Cardew S."/>
            <person name="Jensie-Markopoulos S."/>
            <person name="Salva-Serra F."/>
            <person name="Jaen-Luchoro D."/>
            <person name="Karlsson R."/>
            <person name="Svensson-Stadler L."/>
            <person name="Chun J."/>
            <person name="Moore E."/>
        </authorList>
    </citation>
    <scope>NUCLEOTIDE SEQUENCE [LARGE SCALE GENOMIC DNA]</scope>
    <source>
        <strain evidence="1 2">CCUG 54555</strain>
    </source>
</reference>
<keyword evidence="2" id="KW-1185">Reference proteome</keyword>
<proteinExistence type="predicted"/>
<dbReference type="Proteomes" id="UP000430232">
    <property type="component" value="Unassembled WGS sequence"/>
</dbReference>
<dbReference type="GeneID" id="99790203"/>
<protein>
    <submittedName>
        <fullName evidence="1">Uncharacterized protein</fullName>
    </submittedName>
</protein>
<accession>A0A6H9SQA8</accession>
<sequence>MFRNTITRAPERISNGAVAAYTALNVFISIEEQRTALPIARIVPRAGSGATAIARRLGPC</sequence>
<evidence type="ECO:0000313" key="2">
    <source>
        <dbReference type="Proteomes" id="UP000430232"/>
    </source>
</evidence>
<dbReference type="RefSeq" id="WP_151063902.1">
    <property type="nucleotide sequence ID" value="NZ_CABVPL010000018.1"/>
</dbReference>
<comment type="caution">
    <text evidence="1">The sequence shown here is derived from an EMBL/GenBank/DDBJ whole genome shotgun (WGS) entry which is preliminary data.</text>
</comment>
<dbReference type="AlphaFoldDB" id="A0A6H9SQA8"/>
<dbReference type="EMBL" id="VZOJ01000016">
    <property type="protein sequence ID" value="KAB0643103.1"/>
    <property type="molecule type" value="Genomic_DNA"/>
</dbReference>
<organism evidence="1 2">
    <name type="scientific">Burkholderia latens</name>
    <dbReference type="NCBI Taxonomy" id="488446"/>
    <lineage>
        <taxon>Bacteria</taxon>
        <taxon>Pseudomonadati</taxon>
        <taxon>Pseudomonadota</taxon>
        <taxon>Betaproteobacteria</taxon>
        <taxon>Burkholderiales</taxon>
        <taxon>Burkholderiaceae</taxon>
        <taxon>Burkholderia</taxon>
        <taxon>Burkholderia cepacia complex</taxon>
    </lineage>
</organism>
<name>A0A6H9SQA8_9BURK</name>
<evidence type="ECO:0000313" key="1">
    <source>
        <dbReference type="EMBL" id="KAB0643103.1"/>
    </source>
</evidence>